<accession>A0A9E6XV06</accession>
<name>A0A9E6XV06_9ACTN</name>
<dbReference type="InterPro" id="IPR000600">
    <property type="entry name" value="ROK"/>
</dbReference>
<dbReference type="InterPro" id="IPR049874">
    <property type="entry name" value="ROK_cs"/>
</dbReference>
<evidence type="ECO:0000313" key="2">
    <source>
        <dbReference type="EMBL" id="UGS34970.1"/>
    </source>
</evidence>
<gene>
    <name evidence="2" type="primary">nagK_1</name>
    <name evidence="2" type="ORF">DSM104329_01354</name>
</gene>
<dbReference type="EC" id="2.7.1.59" evidence="2"/>
<dbReference type="EMBL" id="CP087164">
    <property type="protein sequence ID" value="UGS34970.1"/>
    <property type="molecule type" value="Genomic_DNA"/>
</dbReference>
<dbReference type="InterPro" id="IPR043129">
    <property type="entry name" value="ATPase_NBD"/>
</dbReference>
<keyword evidence="3" id="KW-1185">Reference proteome</keyword>
<dbReference type="Proteomes" id="UP001162834">
    <property type="component" value="Chromosome"/>
</dbReference>
<organism evidence="2 3">
    <name type="scientific">Capillimicrobium parvum</name>
    <dbReference type="NCBI Taxonomy" id="2884022"/>
    <lineage>
        <taxon>Bacteria</taxon>
        <taxon>Bacillati</taxon>
        <taxon>Actinomycetota</taxon>
        <taxon>Thermoleophilia</taxon>
        <taxon>Solirubrobacterales</taxon>
        <taxon>Capillimicrobiaceae</taxon>
        <taxon>Capillimicrobium</taxon>
    </lineage>
</organism>
<dbReference type="SUPFAM" id="SSF53067">
    <property type="entry name" value="Actin-like ATPase domain"/>
    <property type="match status" value="1"/>
</dbReference>
<dbReference type="Pfam" id="PF00480">
    <property type="entry name" value="ROK"/>
    <property type="match status" value="1"/>
</dbReference>
<protein>
    <submittedName>
        <fullName evidence="2">N-acetyl-D-glucosamine kinase</fullName>
        <ecNumber evidence="2">2.7.1.59</ecNumber>
    </submittedName>
</protein>
<dbReference type="KEGG" id="sbae:DSM104329_01354"/>
<dbReference type="PANTHER" id="PTHR18964:SF173">
    <property type="entry name" value="GLUCOKINASE"/>
    <property type="match status" value="1"/>
</dbReference>
<evidence type="ECO:0000313" key="3">
    <source>
        <dbReference type="Proteomes" id="UP001162834"/>
    </source>
</evidence>
<sequence length="315" mass="32028">MDQRLIGVDVGGTKVSIALLQGGVLSEPRIEPTDLSSADALIDQLVEGVEAARGSEPAAAIGVGLPSVIDWDTGTVRSSVNIPLQDVPLRTVLRERLGLPVYVDNDASVAALAEAHAEDGTLEAANLIMFTVGTGVGGGVVIDGRVYRGVTGAGGEFGHMVVAADPSQLDAPAGRDERFPRPGSLESLASGTALDALGREQGFETGVAVVKAAKAGDEQAIALIAVLGRRLGLGIANAINMFDPEVVAIGGGVSTAGDLLLEPAREAAGRFVLPGVGTRTTVRIARSGPRAGVRGAALLAAQEVLLGDRPTTTIR</sequence>
<keyword evidence="2" id="KW-0418">Kinase</keyword>
<dbReference type="AlphaFoldDB" id="A0A9E6XV06"/>
<reference evidence="2" key="1">
    <citation type="journal article" date="2022" name="Int. J. Syst. Evol. Microbiol.">
        <title>Pseudomonas aegrilactucae sp. nov. and Pseudomonas morbosilactucae sp. nov., pathogens causing bacterial rot of lettuce in Japan.</title>
        <authorList>
            <person name="Sawada H."/>
            <person name="Fujikawa T."/>
            <person name="Satou M."/>
        </authorList>
    </citation>
    <scope>NUCLEOTIDE SEQUENCE</scope>
    <source>
        <strain evidence="2">0166_1</strain>
    </source>
</reference>
<dbReference type="GO" id="GO:0045127">
    <property type="term" value="F:N-acetylglucosamine kinase activity"/>
    <property type="evidence" value="ECO:0007669"/>
    <property type="project" value="UniProtKB-EC"/>
</dbReference>
<dbReference type="PROSITE" id="PS01125">
    <property type="entry name" value="ROK"/>
    <property type="match status" value="1"/>
</dbReference>
<keyword evidence="2" id="KW-0808">Transferase</keyword>
<dbReference type="PANTHER" id="PTHR18964">
    <property type="entry name" value="ROK (REPRESSOR, ORF, KINASE) FAMILY"/>
    <property type="match status" value="1"/>
</dbReference>
<comment type="similarity">
    <text evidence="1">Belongs to the ROK (NagC/XylR) family.</text>
</comment>
<proteinExistence type="inferred from homology"/>
<dbReference type="RefSeq" id="WP_259314635.1">
    <property type="nucleotide sequence ID" value="NZ_CP087164.1"/>
</dbReference>
<evidence type="ECO:0000256" key="1">
    <source>
        <dbReference type="ARBA" id="ARBA00006479"/>
    </source>
</evidence>
<dbReference type="Gene3D" id="3.30.420.40">
    <property type="match status" value="2"/>
</dbReference>